<evidence type="ECO:0008006" key="4">
    <source>
        <dbReference type="Google" id="ProtNLM"/>
    </source>
</evidence>
<keyword evidence="1" id="KW-0732">Signal</keyword>
<keyword evidence="3" id="KW-1185">Reference proteome</keyword>
<dbReference type="EMBL" id="JBHSMT010000026">
    <property type="protein sequence ID" value="MFC5475281.1"/>
    <property type="molecule type" value="Genomic_DNA"/>
</dbReference>
<dbReference type="Proteomes" id="UP001596045">
    <property type="component" value="Unassembled WGS sequence"/>
</dbReference>
<feature type="chain" id="PRO_5046713923" description="Lipoprotein" evidence="1">
    <location>
        <begin position="19"/>
        <end position="75"/>
    </location>
</feature>
<dbReference type="PROSITE" id="PS51257">
    <property type="entry name" value="PROKAR_LIPOPROTEIN"/>
    <property type="match status" value="1"/>
</dbReference>
<accession>A0ABW0ME85</accession>
<organism evidence="2 3">
    <name type="scientific">Paraherbaspirillum soli</name>
    <dbReference type="NCBI Taxonomy" id="631222"/>
    <lineage>
        <taxon>Bacteria</taxon>
        <taxon>Pseudomonadati</taxon>
        <taxon>Pseudomonadota</taxon>
        <taxon>Betaproteobacteria</taxon>
        <taxon>Burkholderiales</taxon>
        <taxon>Oxalobacteraceae</taxon>
        <taxon>Paraherbaspirillum</taxon>
    </lineage>
</organism>
<gene>
    <name evidence="2" type="ORF">ACFPM8_15075</name>
</gene>
<feature type="signal peptide" evidence="1">
    <location>
        <begin position="1"/>
        <end position="18"/>
    </location>
</feature>
<evidence type="ECO:0000256" key="1">
    <source>
        <dbReference type="SAM" id="SignalP"/>
    </source>
</evidence>
<protein>
    <recommendedName>
        <fullName evidence="4">Lipoprotein</fullName>
    </recommendedName>
</protein>
<evidence type="ECO:0000313" key="2">
    <source>
        <dbReference type="EMBL" id="MFC5475281.1"/>
    </source>
</evidence>
<dbReference type="RefSeq" id="WP_378998421.1">
    <property type="nucleotide sequence ID" value="NZ_JBHSMT010000026.1"/>
</dbReference>
<reference evidence="3" key="1">
    <citation type="journal article" date="2019" name="Int. J. Syst. Evol. Microbiol.">
        <title>The Global Catalogue of Microorganisms (GCM) 10K type strain sequencing project: providing services to taxonomists for standard genome sequencing and annotation.</title>
        <authorList>
            <consortium name="The Broad Institute Genomics Platform"/>
            <consortium name="The Broad Institute Genome Sequencing Center for Infectious Disease"/>
            <person name="Wu L."/>
            <person name="Ma J."/>
        </authorList>
    </citation>
    <scope>NUCLEOTIDE SEQUENCE [LARGE SCALE GENOMIC DNA]</scope>
    <source>
        <strain evidence="3">JCM 17066</strain>
    </source>
</reference>
<proteinExistence type="predicted"/>
<sequence length="75" mass="7928">MKTTIICALTLLTLSACAAPETEPENVSPRAEASYTTGSNLPRKIAKKDSSVQVISPADAADMQGFTYRPAAKNN</sequence>
<comment type="caution">
    <text evidence="2">The sequence shown here is derived from an EMBL/GenBank/DDBJ whole genome shotgun (WGS) entry which is preliminary data.</text>
</comment>
<evidence type="ECO:0000313" key="3">
    <source>
        <dbReference type="Proteomes" id="UP001596045"/>
    </source>
</evidence>
<name>A0ABW0ME85_9BURK</name>